<organism evidence="3 4">
    <name type="scientific">Terrisporobacter mayombei</name>
    <dbReference type="NCBI Taxonomy" id="1541"/>
    <lineage>
        <taxon>Bacteria</taxon>
        <taxon>Bacillati</taxon>
        <taxon>Bacillota</taxon>
        <taxon>Clostridia</taxon>
        <taxon>Peptostreptococcales</taxon>
        <taxon>Peptostreptococcaceae</taxon>
        <taxon>Terrisporobacter</taxon>
    </lineage>
</organism>
<evidence type="ECO:0000313" key="4">
    <source>
        <dbReference type="Proteomes" id="UP001235030"/>
    </source>
</evidence>
<protein>
    <submittedName>
        <fullName evidence="3">Uncharacterized protein</fullName>
    </submittedName>
</protein>
<dbReference type="RefSeq" id="WP_228105030.1">
    <property type="nucleotide sequence ID" value="NZ_CP101637.1"/>
</dbReference>
<proteinExistence type="predicted"/>
<keyword evidence="2" id="KW-0472">Membrane</keyword>
<dbReference type="Proteomes" id="UP001235030">
    <property type="component" value="Chromosome"/>
</dbReference>
<dbReference type="EMBL" id="CP101637">
    <property type="protein sequence ID" value="WMT80806.1"/>
    <property type="molecule type" value="Genomic_DNA"/>
</dbReference>
<accession>A0ABY9PZP7</accession>
<feature type="region of interest" description="Disordered" evidence="1">
    <location>
        <begin position="1"/>
        <end position="35"/>
    </location>
</feature>
<feature type="compositionally biased region" description="Basic residues" evidence="1">
    <location>
        <begin position="13"/>
        <end position="35"/>
    </location>
</feature>
<gene>
    <name evidence="3" type="ORF">TEMA_11280</name>
</gene>
<name>A0ABY9PZP7_9FIRM</name>
<feature type="region of interest" description="Disordered" evidence="1">
    <location>
        <begin position="93"/>
        <end position="115"/>
    </location>
</feature>
<keyword evidence="2" id="KW-0812">Transmembrane</keyword>
<sequence length="196" mass="23052">MRDRRRLEQNKRSNNKHQKRRGISKNSKSKKKIKEKKNIKEILRNKIININISWTLIIISLFLGMQIGFFTDFNIKDLIEDISKYRISIVKEDDQSEESETDKKNNQPKSDEINKAKKAIVNSCGSEFKDVDYSEEGEHPTKGKGEYYIFKMGKEATGNMMFYVDKNTYEVFEYSVGGYFGEYRRGRYSPLANENK</sequence>
<keyword evidence="2" id="KW-1133">Transmembrane helix</keyword>
<feature type="compositionally biased region" description="Basic and acidic residues" evidence="1">
    <location>
        <begin position="1"/>
        <end position="11"/>
    </location>
</feature>
<evidence type="ECO:0000256" key="1">
    <source>
        <dbReference type="SAM" id="MobiDB-lite"/>
    </source>
</evidence>
<evidence type="ECO:0000313" key="3">
    <source>
        <dbReference type="EMBL" id="WMT80806.1"/>
    </source>
</evidence>
<feature type="transmembrane region" description="Helical" evidence="2">
    <location>
        <begin position="47"/>
        <end position="69"/>
    </location>
</feature>
<feature type="compositionally biased region" description="Basic and acidic residues" evidence="1">
    <location>
        <begin position="101"/>
        <end position="115"/>
    </location>
</feature>
<reference evidence="3 4" key="1">
    <citation type="submission" date="2022-07" db="EMBL/GenBank/DDBJ databases">
        <title>Genome sequence of Terrisporobacter mayombei DSM6539.</title>
        <authorList>
            <person name="Boeer T."/>
            <person name="Bengelsdorf F.R."/>
            <person name="Daniel R."/>
            <person name="Poehlein A."/>
        </authorList>
    </citation>
    <scope>NUCLEOTIDE SEQUENCE [LARGE SCALE GENOMIC DNA]</scope>
    <source>
        <strain evidence="3 4">DSM 6539</strain>
    </source>
</reference>
<evidence type="ECO:0000256" key="2">
    <source>
        <dbReference type="SAM" id="Phobius"/>
    </source>
</evidence>
<keyword evidence="4" id="KW-1185">Reference proteome</keyword>